<gene>
    <name evidence="1" type="ORF">GCM10008174_14110</name>
</gene>
<sequence length="178" mass="20057">MRALGWAVVMPAHEGQRIGAVLAELRRTRILPQERARIDKADYVRALLRVDYRSSVARYARLQEDIEADTARVEPFFQAASRVAEDDRVRLRALAAVPEVEPDEVANAEGRVEENRLLEAWVQIAFEERVVAYRYALDRLVLETPDRASVAVEAALARLESVLRSLRPAGPPRGVFKG</sequence>
<evidence type="ECO:0000313" key="2">
    <source>
        <dbReference type="Proteomes" id="UP001143309"/>
    </source>
</evidence>
<dbReference type="Proteomes" id="UP001143309">
    <property type="component" value="Unassembled WGS sequence"/>
</dbReference>
<accession>A0A9W6JPK9</accession>
<protein>
    <submittedName>
        <fullName evidence="1">Uncharacterized protein</fullName>
    </submittedName>
</protein>
<evidence type="ECO:0000313" key="1">
    <source>
        <dbReference type="EMBL" id="GLK79670.1"/>
    </source>
</evidence>
<organism evidence="1 2">
    <name type="scientific">Methylopila turkensis</name>
    <dbReference type="NCBI Taxonomy" id="1437816"/>
    <lineage>
        <taxon>Bacteria</taxon>
        <taxon>Pseudomonadati</taxon>
        <taxon>Pseudomonadota</taxon>
        <taxon>Alphaproteobacteria</taxon>
        <taxon>Hyphomicrobiales</taxon>
        <taxon>Methylopilaceae</taxon>
        <taxon>Methylopila</taxon>
    </lineage>
</organism>
<dbReference type="EMBL" id="BSFL01000002">
    <property type="protein sequence ID" value="GLK79670.1"/>
    <property type="molecule type" value="Genomic_DNA"/>
</dbReference>
<comment type="caution">
    <text evidence="1">The sequence shown here is derived from an EMBL/GenBank/DDBJ whole genome shotgun (WGS) entry which is preliminary data.</text>
</comment>
<proteinExistence type="predicted"/>
<reference evidence="1" key="2">
    <citation type="submission" date="2023-01" db="EMBL/GenBank/DDBJ databases">
        <authorList>
            <person name="Sun Q."/>
            <person name="Evtushenko L."/>
        </authorList>
    </citation>
    <scope>NUCLEOTIDE SEQUENCE</scope>
    <source>
        <strain evidence="1">VKM B-2748</strain>
    </source>
</reference>
<dbReference type="AlphaFoldDB" id="A0A9W6JPK9"/>
<name>A0A9W6JPK9_9HYPH</name>
<reference evidence="1" key="1">
    <citation type="journal article" date="2014" name="Int. J. Syst. Evol. Microbiol.">
        <title>Complete genome sequence of Corynebacterium casei LMG S-19264T (=DSM 44701T), isolated from a smear-ripened cheese.</title>
        <authorList>
            <consortium name="US DOE Joint Genome Institute (JGI-PGF)"/>
            <person name="Walter F."/>
            <person name="Albersmeier A."/>
            <person name="Kalinowski J."/>
            <person name="Ruckert C."/>
        </authorList>
    </citation>
    <scope>NUCLEOTIDE SEQUENCE</scope>
    <source>
        <strain evidence="1">VKM B-2748</strain>
    </source>
</reference>
<keyword evidence="2" id="KW-1185">Reference proteome</keyword>